<protein>
    <submittedName>
        <fullName evidence="5">RNA methyltransferase</fullName>
    </submittedName>
</protein>
<dbReference type="KEGG" id="pchi:PC41400_19245"/>
<dbReference type="InterPro" id="IPR010280">
    <property type="entry name" value="U5_MeTrfase_fam"/>
</dbReference>
<evidence type="ECO:0000256" key="1">
    <source>
        <dbReference type="ARBA" id="ARBA00022603"/>
    </source>
</evidence>
<dbReference type="PANTHER" id="PTHR11061:SF30">
    <property type="entry name" value="TRNA (URACIL(54)-C(5))-METHYLTRANSFERASE"/>
    <property type="match status" value="1"/>
</dbReference>
<comment type="similarity">
    <text evidence="4">Belongs to the class I-like SAM-binding methyltransferase superfamily. RNA M5U methyltransferase family.</text>
</comment>
<accession>A0A410WZ53</accession>
<dbReference type="PROSITE" id="PS51687">
    <property type="entry name" value="SAM_MT_RNA_M5U"/>
    <property type="match status" value="1"/>
</dbReference>
<dbReference type="Gene3D" id="3.40.50.150">
    <property type="entry name" value="Vaccinia Virus protein VP39"/>
    <property type="match status" value="1"/>
</dbReference>
<dbReference type="PANTHER" id="PTHR11061">
    <property type="entry name" value="RNA M5U METHYLTRANSFERASE"/>
    <property type="match status" value="1"/>
</dbReference>
<evidence type="ECO:0000313" key="6">
    <source>
        <dbReference type="Proteomes" id="UP000288943"/>
    </source>
</evidence>
<evidence type="ECO:0000256" key="4">
    <source>
        <dbReference type="PROSITE-ProRule" id="PRU01024"/>
    </source>
</evidence>
<dbReference type="SUPFAM" id="SSF53335">
    <property type="entry name" value="S-adenosyl-L-methionine-dependent methyltransferases"/>
    <property type="match status" value="1"/>
</dbReference>
<keyword evidence="3 4" id="KW-0949">S-adenosyl-L-methionine</keyword>
<dbReference type="Proteomes" id="UP000288943">
    <property type="component" value="Chromosome"/>
</dbReference>
<comment type="caution">
    <text evidence="4">Lacks conserved residue(s) required for the propagation of feature annotation.</text>
</comment>
<dbReference type="OrthoDB" id="9804590at2"/>
<organism evidence="5 6">
    <name type="scientific">Paenibacillus chitinolyticus</name>
    <dbReference type="NCBI Taxonomy" id="79263"/>
    <lineage>
        <taxon>Bacteria</taxon>
        <taxon>Bacillati</taxon>
        <taxon>Bacillota</taxon>
        <taxon>Bacilli</taxon>
        <taxon>Bacillales</taxon>
        <taxon>Paenibacillaceae</taxon>
        <taxon>Paenibacillus</taxon>
    </lineage>
</organism>
<dbReference type="RefSeq" id="WP_084706518.1">
    <property type="nucleotide sequence ID" value="NZ_CP026520.1"/>
</dbReference>
<keyword evidence="1 4" id="KW-0489">Methyltransferase</keyword>
<dbReference type="GeneID" id="95376933"/>
<dbReference type="EMBL" id="CP026520">
    <property type="protein sequence ID" value="QAV19684.1"/>
    <property type="molecule type" value="Genomic_DNA"/>
</dbReference>
<dbReference type="GO" id="GO:0070041">
    <property type="term" value="F:rRNA (uridine-C5-)-methyltransferase activity"/>
    <property type="evidence" value="ECO:0007669"/>
    <property type="project" value="TreeGrafter"/>
</dbReference>
<keyword evidence="2 4" id="KW-0808">Transferase</keyword>
<evidence type="ECO:0000256" key="2">
    <source>
        <dbReference type="ARBA" id="ARBA00022679"/>
    </source>
</evidence>
<gene>
    <name evidence="5" type="ORF">PC41400_19245</name>
</gene>
<dbReference type="AlphaFoldDB" id="A0A410WZ53"/>
<dbReference type="GO" id="GO:0070475">
    <property type="term" value="P:rRNA base methylation"/>
    <property type="evidence" value="ECO:0007669"/>
    <property type="project" value="TreeGrafter"/>
</dbReference>
<name>A0A410WZ53_9BACL</name>
<feature type="active site" description="Nucleophile" evidence="4">
    <location>
        <position position="32"/>
    </location>
</feature>
<dbReference type="Pfam" id="PF05958">
    <property type="entry name" value="tRNA_U5-meth_tr"/>
    <property type="match status" value="1"/>
</dbReference>
<dbReference type="InterPro" id="IPR029063">
    <property type="entry name" value="SAM-dependent_MTases_sf"/>
</dbReference>
<reference evidence="5 6" key="1">
    <citation type="submission" date="2018-01" db="EMBL/GenBank/DDBJ databases">
        <title>The whole genome sequencing and assembly of Paenibacillus chitinolyticus KCCM 41400 strain.</title>
        <authorList>
            <person name="Kim J.-Y."/>
            <person name="Park M.-K."/>
            <person name="Lee Y.-J."/>
            <person name="Yi H."/>
            <person name="Bahn Y.-S."/>
            <person name="Kim J.F."/>
            <person name="Lee D.-W."/>
        </authorList>
    </citation>
    <scope>NUCLEOTIDE SEQUENCE [LARGE SCALE GENOMIC DNA]</scope>
    <source>
        <strain evidence="5 6">KCCM 41400</strain>
    </source>
</reference>
<proteinExistence type="inferred from homology"/>
<evidence type="ECO:0000313" key="5">
    <source>
        <dbReference type="EMBL" id="QAV19684.1"/>
    </source>
</evidence>
<evidence type="ECO:0000256" key="3">
    <source>
        <dbReference type="ARBA" id="ARBA00022691"/>
    </source>
</evidence>
<sequence>MSLSLTRRGGCEQSLLQAILQARPARLVYVSCNPATLAKDCETLLRGGYQIEWVQPVNMFPQMTHVECVILMEWRGEPK</sequence>